<evidence type="ECO:0000256" key="2">
    <source>
        <dbReference type="ARBA" id="ARBA00023276"/>
    </source>
</evidence>
<proteinExistence type="predicted"/>
<reference evidence="5" key="3">
    <citation type="submission" date="2025-08" db="UniProtKB">
        <authorList>
            <consortium name="RefSeq"/>
        </authorList>
    </citation>
    <scope>IDENTIFICATION</scope>
</reference>
<keyword evidence="2" id="KW-0604">Photosystem II</keyword>
<dbReference type="RefSeq" id="WP_211238084.1">
    <property type="nucleotide sequence ID" value="NZ_AXWS01000013.1"/>
</dbReference>
<evidence type="ECO:0000313" key="5">
    <source>
        <dbReference type="RefSeq" id="WP_211238084.1"/>
    </source>
</evidence>
<dbReference type="PANTHER" id="PTHR47199:SF2">
    <property type="entry name" value="PHOTOSYSTEM II STABILITY_ASSEMBLY FACTOR HCF136, CHLOROPLASTIC"/>
    <property type="match status" value="1"/>
</dbReference>
<keyword evidence="1" id="KW-0602">Photosynthesis</keyword>
<reference evidence="5" key="2">
    <citation type="journal article" date="2011" name="J. Biol. Chem.">
        <title>An intermediate membrane subfraction in cyanobacteria is involved in an assembly network for Photosystem II biogenesis.</title>
        <authorList>
            <person name="Rengstl B."/>
            <person name="Oster U."/>
            <person name="Stengel A."/>
            <person name="Nickelsen J."/>
        </authorList>
    </citation>
    <scope>NUCLEOTIDE SEQUENCE</scope>
</reference>
<dbReference type="Proteomes" id="UP000675920">
    <property type="component" value="Unplaced"/>
</dbReference>
<feature type="domain" description="Photosynthesis system II assembly factor Ycf48/Hcf136-like" evidence="3">
    <location>
        <begin position="179"/>
        <end position="319"/>
    </location>
</feature>
<dbReference type="Pfam" id="PF14870">
    <property type="entry name" value="PSII_BNR"/>
    <property type="match status" value="2"/>
</dbReference>
<dbReference type="SUPFAM" id="SSF110296">
    <property type="entry name" value="Oligoxyloglucan reducing end-specific cellobiohydrolase"/>
    <property type="match status" value="1"/>
</dbReference>
<dbReference type="Gene3D" id="2.130.10.10">
    <property type="entry name" value="YVTN repeat-like/Quinoprotein amine dehydrogenase"/>
    <property type="match status" value="2"/>
</dbReference>
<reference evidence="5" key="1">
    <citation type="journal article" date="2008" name="J. Biol. Chem.">
        <title>The cyanobacterial homologue of HCF136/YCF48 is a component of an early photosystem II assembly complex and is important for both the efficient assembly and repair of photosystem II in Synechocystis sp. PCC 6803.</title>
        <authorList>
            <person name="Komenda J."/>
            <person name="Nickelsen J."/>
            <person name="Tichy M."/>
            <person name="Prasil O."/>
            <person name="Eichacker L.A."/>
            <person name="Nixon P.J."/>
        </authorList>
    </citation>
    <scope>NUCLEOTIDE SEQUENCE</scope>
</reference>
<protein>
    <submittedName>
        <fullName evidence="5">WD40/YVTN/BNR-like repeat-containing protein</fullName>
    </submittedName>
</protein>
<feature type="domain" description="Photosynthesis system II assembly factor Ycf48/Hcf136-like" evidence="3">
    <location>
        <begin position="84"/>
        <end position="146"/>
    </location>
</feature>
<evidence type="ECO:0000313" key="4">
    <source>
        <dbReference type="Proteomes" id="UP000675920"/>
    </source>
</evidence>
<dbReference type="InterPro" id="IPR028203">
    <property type="entry name" value="PSII_CF48-like_dom"/>
</dbReference>
<keyword evidence="4" id="KW-1185">Reference proteome</keyword>
<evidence type="ECO:0000259" key="3">
    <source>
        <dbReference type="Pfam" id="PF14870"/>
    </source>
</evidence>
<dbReference type="InterPro" id="IPR015943">
    <property type="entry name" value="WD40/YVTN_repeat-like_dom_sf"/>
</dbReference>
<organism evidence="4 5">
    <name type="scientific">Derxia gummosa DSM 723</name>
    <dbReference type="NCBI Taxonomy" id="1121388"/>
    <lineage>
        <taxon>Bacteria</taxon>
        <taxon>Pseudomonadati</taxon>
        <taxon>Pseudomonadota</taxon>
        <taxon>Betaproteobacteria</taxon>
        <taxon>Burkholderiales</taxon>
        <taxon>Alcaligenaceae</taxon>
        <taxon>Derxia</taxon>
    </lineage>
</organism>
<sequence length="379" mass="38736">MATTRFLSGAARGLQTLADPTPMLAAAMLATGIAGGLLAASVALAAPGAAPLAEPLQRPAAVLRDPARAALAGLARAGTRLVAVGERGVVLLSDDGGRQWRQAASVPVSTGLTAVQFIDGRSGWATGHGGVVLHTDDAGEHWQLQLDGRAAARLVLAEAKAGGDERAIADAERLVSEGADKPLLALHFADARRGYVAGAFGLFLETRDGGRSWQSVAGRLDNPKAAHLYALHAEGEQCWIAGEQGLLLHSADGGAHFARIATPYAGSWFAMTRDAAGAWIVAGLRGNAWRSTDAGASWHRLDGGGAAGITDALRDAAGDTWLLDQAGQLLAVDGGALRPAVATPAQQPAALLHLDDGAWLVAGWNGITRVAPTGTSTGR</sequence>
<dbReference type="PANTHER" id="PTHR47199">
    <property type="entry name" value="PHOTOSYSTEM II STABILITY/ASSEMBLY FACTOR HCF136, CHLOROPLASTIC"/>
    <property type="match status" value="1"/>
</dbReference>
<dbReference type="GO" id="GO:0015979">
    <property type="term" value="P:photosynthesis"/>
    <property type="evidence" value="ECO:0007669"/>
    <property type="project" value="UniProtKB-KW"/>
</dbReference>
<evidence type="ECO:0000256" key="1">
    <source>
        <dbReference type="ARBA" id="ARBA00022531"/>
    </source>
</evidence>
<accession>A0A8B6XBM8</accession>
<name>A0A8B6XBM8_9BURK</name>
<dbReference type="GO" id="GO:0009523">
    <property type="term" value="C:photosystem II"/>
    <property type="evidence" value="ECO:0007669"/>
    <property type="project" value="UniProtKB-KW"/>
</dbReference>
<dbReference type="AlphaFoldDB" id="A0A8B6XBM8"/>